<accession>A0A1I8ECY4</accession>
<feature type="region of interest" description="Disordered" evidence="1">
    <location>
        <begin position="420"/>
        <end position="443"/>
    </location>
</feature>
<feature type="compositionally biased region" description="Basic and acidic residues" evidence="1">
    <location>
        <begin position="501"/>
        <end position="510"/>
    </location>
</feature>
<dbReference type="SUPFAM" id="SSF101447">
    <property type="entry name" value="Formin homology 2 domain (FH2 domain)"/>
    <property type="match status" value="1"/>
</dbReference>
<dbReference type="Pfam" id="PF02181">
    <property type="entry name" value="FH2"/>
    <property type="match status" value="1"/>
</dbReference>
<keyword evidence="2" id="KW-0812">Transmembrane</keyword>
<dbReference type="SMART" id="SM00498">
    <property type="entry name" value="FH2"/>
    <property type="match status" value="1"/>
</dbReference>
<feature type="domain" description="FH2" evidence="3">
    <location>
        <begin position="570"/>
        <end position="966"/>
    </location>
</feature>
<feature type="region of interest" description="Disordered" evidence="1">
    <location>
        <begin position="501"/>
        <end position="543"/>
    </location>
</feature>
<dbReference type="WBParaSite" id="maker-PairedContig_1489-snap-gene-0.20-mRNA-1">
    <property type="protein sequence ID" value="maker-PairedContig_1489-snap-gene-0.20-mRNA-1"/>
    <property type="gene ID" value="maker-PairedContig_1489-snap-gene-0.20"/>
</dbReference>
<dbReference type="PROSITE" id="PS51444">
    <property type="entry name" value="FH2"/>
    <property type="match status" value="1"/>
</dbReference>
<organism evidence="4">
    <name type="scientific">Wuchereria bancrofti</name>
    <dbReference type="NCBI Taxonomy" id="6293"/>
    <lineage>
        <taxon>Eukaryota</taxon>
        <taxon>Metazoa</taxon>
        <taxon>Ecdysozoa</taxon>
        <taxon>Nematoda</taxon>
        <taxon>Chromadorea</taxon>
        <taxon>Rhabditida</taxon>
        <taxon>Spirurina</taxon>
        <taxon>Spiruromorpha</taxon>
        <taxon>Filarioidea</taxon>
        <taxon>Onchocercidae</taxon>
        <taxon>Wuchereria</taxon>
    </lineage>
</organism>
<dbReference type="SUPFAM" id="SSF48371">
    <property type="entry name" value="ARM repeat"/>
    <property type="match status" value="1"/>
</dbReference>
<evidence type="ECO:0000256" key="2">
    <source>
        <dbReference type="SAM" id="Phobius"/>
    </source>
</evidence>
<dbReference type="AlphaFoldDB" id="A0A1I8ECY4"/>
<keyword evidence="2" id="KW-0472">Membrane</keyword>
<dbReference type="PANTHER" id="PTHR46345">
    <property type="entry name" value="INVERTED FORMIN-2"/>
    <property type="match status" value="1"/>
</dbReference>
<dbReference type="InterPro" id="IPR015425">
    <property type="entry name" value="FH2_Formin"/>
</dbReference>
<feature type="transmembrane region" description="Helical" evidence="2">
    <location>
        <begin position="59"/>
        <end position="79"/>
    </location>
</feature>
<dbReference type="InterPro" id="IPR016024">
    <property type="entry name" value="ARM-type_fold"/>
</dbReference>
<evidence type="ECO:0000259" key="3">
    <source>
        <dbReference type="PROSITE" id="PS51444"/>
    </source>
</evidence>
<evidence type="ECO:0000256" key="1">
    <source>
        <dbReference type="SAM" id="MobiDB-lite"/>
    </source>
</evidence>
<name>A0A1I8ECY4_WUCBA</name>
<dbReference type="STRING" id="6293.A0A1I8ECY4"/>
<dbReference type="InterPro" id="IPR042201">
    <property type="entry name" value="FH2_Formin_sf"/>
</dbReference>
<proteinExistence type="predicted"/>
<keyword evidence="2" id="KW-1133">Transmembrane helix</keyword>
<protein>
    <submittedName>
        <fullName evidence="4">FH2 domain-containing protein</fullName>
    </submittedName>
</protein>
<dbReference type="Gene3D" id="1.20.58.2220">
    <property type="entry name" value="Formin, FH2 domain"/>
    <property type="match status" value="1"/>
</dbReference>
<evidence type="ECO:0000313" key="4">
    <source>
        <dbReference type="WBParaSite" id="maker-PairedContig_1489-snap-gene-0.20-mRNA-1"/>
    </source>
</evidence>
<dbReference type="PANTHER" id="PTHR46345:SF8">
    <property type="entry name" value="FORMIN 3, ISOFORM B"/>
    <property type="match status" value="1"/>
</dbReference>
<sequence length="1006" mass="112390">MLNLSYCNVLVKLTSAYLRRSFHIVGFVEVTNQQILRELARIENCFLSRQSVCANLQKLFGGLAVGGLIGVAILGFGFADLESYTVSIVMAVSNKNKKKKGLVATFGHKTVRKVQSSLLQALEVKTRKTSLPRPSKSVGRKVPLYLQDINECHLTQAGSENEEDSFVTSRTNVNVSLPSNSSGSYVTAFCESGASNEMFRVMSPAASVSIDVGEKSRRQGSFDADSGKGGSPPPLQHVDVDMEMHDELVKLEKYEISETTASALLPHVSRESSLEMLNKETRTVQTILDELQSEAISDDVKAKDLASLNRVILQCKNYMQRCSLRQDLIALPRLIESRNRGVESELEIFFASESNDNLLGSDTRHPIDIFQAAYVKLKYSKSAEILLDILELISKIQPSGKRLHGVLHYLQRGYMRSEEVQTQEVGGNDSYDPLPSQNTTRSNNVRDNLVLNEFSPMPQTIRRPRSTSRMKRSSGSRQIEITNIPFIDDEATVVPSSIKLDEKDGEKSHSLEGSPKSLQCLPPIEKQSTGKPPVASIPPPPPLPPPAPEFLNTSLVRQTPVIESSVIVKSVSVYKKTCATNTVAWETVKPEMVVTRPTIWSDQSGIFAEFNQQERERLEKVFERTHAYNSRTTTTQQRMRNISDHKKGAEAIGGLTEKRALNLGIVLARFRPLTLEQLIQKMESLAISDLSHDYLASLLKHFPSPEEFTYFAKMKTADNLKDAELFCFLAARKPLLKLRIELKVLSDNIVNDLARQLDCTRLLLTASGELYNSTSINAFFHRCLQYGNFLNQSTFAAGASGFALSSLLSALNTKGSGAAANTRLVDVLAEYADENLRAVVKVLDFLEPAKKYSIDDLEKSEASLRHSLEMSLKSLQECGDRELYAHYSPIIMDSTAKCGQLARSIKKVRHNENCLKEYYCASQLSLENIIETLNQAVRLFQDSLNKAEARVARTQRMQKQRVSAGYDIAVRGSRRRRGDRIRTFEPPNVKDLIDIINSNECHKQYQ</sequence>
<reference evidence="4" key="1">
    <citation type="submission" date="2016-11" db="UniProtKB">
        <authorList>
            <consortium name="WormBaseParasite"/>
        </authorList>
    </citation>
    <scope>IDENTIFICATION</scope>
    <source>
        <strain evidence="4">pt0022</strain>
    </source>
</reference>
<feature type="region of interest" description="Disordered" evidence="1">
    <location>
        <begin position="212"/>
        <end position="234"/>
    </location>
</feature>